<evidence type="ECO:0000259" key="1">
    <source>
        <dbReference type="Pfam" id="PF03886"/>
    </source>
</evidence>
<dbReference type="Pfam" id="PF03886">
    <property type="entry name" value="ABC_trans_aux"/>
    <property type="match status" value="1"/>
</dbReference>
<reference evidence="2 3" key="1">
    <citation type="submission" date="2020-08" db="EMBL/GenBank/DDBJ databases">
        <title>Genomic Encyclopedia of Type Strains, Phase III (KMG-III): the genomes of soil and plant-associated and newly described type strains.</title>
        <authorList>
            <person name="Whitman W."/>
        </authorList>
    </citation>
    <scope>NUCLEOTIDE SEQUENCE [LARGE SCALE GENOMIC DNA]</scope>
    <source>
        <strain evidence="2 3">CECT 4462</strain>
    </source>
</reference>
<protein>
    <recommendedName>
        <fullName evidence="1">ABC-type transport auxiliary lipoprotein component domain-containing protein</fullName>
    </recommendedName>
</protein>
<dbReference type="PROSITE" id="PS51257">
    <property type="entry name" value="PROKAR_LIPOPROTEIN"/>
    <property type="match status" value="1"/>
</dbReference>
<comment type="caution">
    <text evidence="2">The sequence shown here is derived from an EMBL/GenBank/DDBJ whole genome shotgun (WGS) entry which is preliminary data.</text>
</comment>
<sequence length="203" mass="22191">MTFRSGFMLVAILLGLLGCSSVSTHYYTLLPAATGNSPKNGEAAPFQLEILPVRVPVQVDQPQMVIRQNNGRLAILDNDRWSSALADEFQSALSDRLEQQLGIRNLSGLPRDPDKPVMSLRADVRRFESVPGYYALVDMVWNLTLSTSGEKRRSLNCSSVVRETAGIELNSLVLAHQRAIESLAQSIAVTARAWARNPAAGCP</sequence>
<name>A0A839SXX6_AZOMA</name>
<feature type="domain" description="ABC-type transport auxiliary lipoprotein component" evidence="1">
    <location>
        <begin position="27"/>
        <end position="188"/>
    </location>
</feature>
<dbReference type="Proteomes" id="UP000549250">
    <property type="component" value="Unassembled WGS sequence"/>
</dbReference>
<dbReference type="AlphaFoldDB" id="A0A839SXX6"/>
<dbReference type="Gene3D" id="3.40.50.10610">
    <property type="entry name" value="ABC-type transport auxiliary lipoprotein component"/>
    <property type="match status" value="1"/>
</dbReference>
<evidence type="ECO:0000313" key="3">
    <source>
        <dbReference type="Proteomes" id="UP000549250"/>
    </source>
</evidence>
<keyword evidence="3" id="KW-1185">Reference proteome</keyword>
<gene>
    <name evidence="2" type="ORF">FHR87_000128</name>
</gene>
<evidence type="ECO:0000313" key="2">
    <source>
        <dbReference type="EMBL" id="MBB3101768.1"/>
    </source>
</evidence>
<proteinExistence type="predicted"/>
<accession>A0A839SXX6</accession>
<organism evidence="2 3">
    <name type="scientific">Azomonas macrocytogenes</name>
    <name type="common">Azotobacter macrocytogenes</name>
    <dbReference type="NCBI Taxonomy" id="69962"/>
    <lineage>
        <taxon>Bacteria</taxon>
        <taxon>Pseudomonadati</taxon>
        <taxon>Pseudomonadota</taxon>
        <taxon>Gammaproteobacteria</taxon>
        <taxon>Pseudomonadales</taxon>
        <taxon>Pseudomonadaceae</taxon>
        <taxon>Azomonas</taxon>
    </lineage>
</organism>
<dbReference type="EMBL" id="JACHXI010000001">
    <property type="protein sequence ID" value="MBB3101768.1"/>
    <property type="molecule type" value="Genomic_DNA"/>
</dbReference>
<dbReference type="InterPro" id="IPR005586">
    <property type="entry name" value="ABC_trans_aux"/>
</dbReference>
<dbReference type="RefSeq" id="WP_183164762.1">
    <property type="nucleotide sequence ID" value="NZ_JACHXI010000001.1"/>
</dbReference>
<dbReference type="SUPFAM" id="SSF159594">
    <property type="entry name" value="XCC0632-like"/>
    <property type="match status" value="1"/>
</dbReference>